<evidence type="ECO:0000256" key="1">
    <source>
        <dbReference type="SAM" id="MobiDB-lite"/>
    </source>
</evidence>
<dbReference type="OrthoDB" id="3261206at2"/>
<protein>
    <submittedName>
        <fullName evidence="2">Uncharacterized protein</fullName>
    </submittedName>
</protein>
<dbReference type="Proteomes" id="UP000272729">
    <property type="component" value="Unassembled WGS sequence"/>
</dbReference>
<proteinExistence type="predicted"/>
<gene>
    <name evidence="2" type="ORF">DFJ66_2735</name>
</gene>
<dbReference type="EMBL" id="RBXR01000001">
    <property type="protein sequence ID" value="RKT69505.1"/>
    <property type="molecule type" value="Genomic_DNA"/>
</dbReference>
<organism evidence="2 3">
    <name type="scientific">Saccharothrix variisporea</name>
    <dbReference type="NCBI Taxonomy" id="543527"/>
    <lineage>
        <taxon>Bacteria</taxon>
        <taxon>Bacillati</taxon>
        <taxon>Actinomycetota</taxon>
        <taxon>Actinomycetes</taxon>
        <taxon>Pseudonocardiales</taxon>
        <taxon>Pseudonocardiaceae</taxon>
        <taxon>Saccharothrix</taxon>
    </lineage>
</organism>
<feature type="region of interest" description="Disordered" evidence="1">
    <location>
        <begin position="1"/>
        <end position="22"/>
    </location>
</feature>
<reference evidence="2 3" key="1">
    <citation type="submission" date="2018-10" db="EMBL/GenBank/DDBJ databases">
        <title>Sequencing the genomes of 1000 actinobacteria strains.</title>
        <authorList>
            <person name="Klenk H.-P."/>
        </authorList>
    </citation>
    <scope>NUCLEOTIDE SEQUENCE [LARGE SCALE GENOMIC DNA]</scope>
    <source>
        <strain evidence="2 3">DSM 43911</strain>
    </source>
</reference>
<dbReference type="RefSeq" id="WP_147459261.1">
    <property type="nucleotide sequence ID" value="NZ_JBIUBA010000002.1"/>
</dbReference>
<sequence>MGWRRGFRAEASRTGDATAGPGGYANTGVHVGDVYLAGGPVRSRYLELVRRIAPPELVEREEELAELAGFCLGTDLDAGTGLDAGSRIGMGRSAGGYRWWRAPAWAGKSALMAWFVLHPPPGVRLVSFFVTARLAGQSDRTAFLDSTLEQLADLLDRPLPAFLTDTNREAHFLGLLADAAEVCADRGERLVLLVDGLDEDRGVSGTDFHSIAATLPATVPGNTRVVVSSRPNPPVPDDVPPHHPLRDPAVVRPLAPSARARAIEVDMRRELDRLLTGPPVDQDLLGLLVASGGGLTATDLAELLADAEWPVWRVEEHLGTVAGRSFTPLPGPRRSFMLGHEELATTAVTRIGPERLDAYRARLHAWADAYRARGWPAGTPGYLLGGYHRMLTAHGDLPRMVAFASDHVRHDRMADTIGGNRTAIAEITATQHAVLSSRPDVTTLALLNVHLHVLAGRDWNIPVELPATWAALGDVERARSLARSISAPADRVDALLGIAGVRPGIDAELVAEAVHEAGELDDPDERGQVTLLIASRLAEWGRFAQAEQLLRPVIGHVDTGTGLEAIVTGAIDASDLDRAESLIGLLPDAGRAQRRLLGPLAMDHHQEPVGRCLARLVRAVLRHGDLKRATALARAIEAPFHRLTAWADLIEAAPWRETDELLREALDFAENIADPVAWEDARAASAMCFAAAGRFDHALEVVRASLPSRRYREKVLGDLVVRATRSGWPDIHFQAVLDAAQYPEHLVGALTRVVWDDRDWARRGLAAAEAAARLVPDVEERESLLLEVIAALAQVDEADRARAVADTLVGSRTRQTAMSYLAVGAARAGGFDDAWRLVLSICDPLDPDVALGQVARQLARSGRFGEAVSFARSMSQPAPDLARVALAAARAGDRDQATALAESAHAHARTASDHVLRYRWLTVLAPLVGDVEQGTAIAESAAQLLPEVAATDAVPGRGVLLARTAESLGLHDLADRVLRAAEHPEEHGRMLTEVASVATPARARALLDQAVASAGLPDSRLSWRVNVLASASAGLAALGDDRAHHLAQVVDHWARDGGLTRALLAETTSRLGEHEWTDRLIADVLAKRKPRDDFLPYTTTTTLVSSLANAGDTGRAEIVARTIADPDELNRALATVAIALVRQRRTHRAQEIAEEITSTAPRAHVLTELAKHDPEHLPALEQSVAETLIDYPWTAVGEGLALLRPDLPAEIHHLLHTLTVPTD</sequence>
<dbReference type="InterPro" id="IPR011990">
    <property type="entry name" value="TPR-like_helical_dom_sf"/>
</dbReference>
<accession>A0A495X8M2</accession>
<name>A0A495X8M2_9PSEU</name>
<dbReference type="Gene3D" id="1.25.40.10">
    <property type="entry name" value="Tetratricopeptide repeat domain"/>
    <property type="match status" value="3"/>
</dbReference>
<comment type="caution">
    <text evidence="2">The sequence shown here is derived from an EMBL/GenBank/DDBJ whole genome shotgun (WGS) entry which is preliminary data.</text>
</comment>
<evidence type="ECO:0000313" key="3">
    <source>
        <dbReference type="Proteomes" id="UP000272729"/>
    </source>
</evidence>
<evidence type="ECO:0000313" key="2">
    <source>
        <dbReference type="EMBL" id="RKT69505.1"/>
    </source>
</evidence>
<dbReference type="AlphaFoldDB" id="A0A495X8M2"/>
<keyword evidence="3" id="KW-1185">Reference proteome</keyword>